<evidence type="ECO:0000313" key="3">
    <source>
        <dbReference type="Proteomes" id="UP001212841"/>
    </source>
</evidence>
<reference evidence="2" key="1">
    <citation type="submission" date="2020-05" db="EMBL/GenBank/DDBJ databases">
        <title>Phylogenomic resolution of chytrid fungi.</title>
        <authorList>
            <person name="Stajich J.E."/>
            <person name="Amses K."/>
            <person name="Simmons R."/>
            <person name="Seto K."/>
            <person name="Myers J."/>
            <person name="Bonds A."/>
            <person name="Quandt C.A."/>
            <person name="Barry K."/>
            <person name="Liu P."/>
            <person name="Grigoriev I."/>
            <person name="Longcore J.E."/>
            <person name="James T.Y."/>
        </authorList>
    </citation>
    <scope>NUCLEOTIDE SEQUENCE</scope>
    <source>
        <strain evidence="2">JEL0318</strain>
    </source>
</reference>
<dbReference type="AlphaFoldDB" id="A0AAD5SFM5"/>
<name>A0AAD5SFM5_9FUNG</name>
<organism evidence="2 3">
    <name type="scientific">Rhizophlyctis rosea</name>
    <dbReference type="NCBI Taxonomy" id="64517"/>
    <lineage>
        <taxon>Eukaryota</taxon>
        <taxon>Fungi</taxon>
        <taxon>Fungi incertae sedis</taxon>
        <taxon>Chytridiomycota</taxon>
        <taxon>Chytridiomycota incertae sedis</taxon>
        <taxon>Chytridiomycetes</taxon>
        <taxon>Rhizophlyctidales</taxon>
        <taxon>Rhizophlyctidaceae</taxon>
        <taxon>Rhizophlyctis</taxon>
    </lineage>
</organism>
<dbReference type="Proteomes" id="UP001212841">
    <property type="component" value="Unassembled WGS sequence"/>
</dbReference>
<gene>
    <name evidence="2" type="ORF">HK097_002169</name>
</gene>
<proteinExistence type="predicted"/>
<keyword evidence="3" id="KW-1185">Reference proteome</keyword>
<evidence type="ECO:0000256" key="1">
    <source>
        <dbReference type="SAM" id="MobiDB-lite"/>
    </source>
</evidence>
<feature type="region of interest" description="Disordered" evidence="1">
    <location>
        <begin position="35"/>
        <end position="67"/>
    </location>
</feature>
<protein>
    <submittedName>
        <fullName evidence="2">Uncharacterized protein</fullName>
    </submittedName>
</protein>
<evidence type="ECO:0000313" key="2">
    <source>
        <dbReference type="EMBL" id="KAJ3054287.1"/>
    </source>
</evidence>
<accession>A0AAD5SFM5</accession>
<comment type="caution">
    <text evidence="2">The sequence shown here is derived from an EMBL/GenBank/DDBJ whole genome shotgun (WGS) entry which is preliminary data.</text>
</comment>
<sequence length="67" mass="7297">MHMHICCMSLLKDFRKFHKYNLATLQTKGVNLEGRKSKASEAEGGVGGDGKAEAELTLGNVEEMDGN</sequence>
<dbReference type="EMBL" id="JADGJD010000146">
    <property type="protein sequence ID" value="KAJ3054287.1"/>
    <property type="molecule type" value="Genomic_DNA"/>
</dbReference>